<dbReference type="Proteomes" id="UP000266005">
    <property type="component" value="Unassembled WGS sequence"/>
</dbReference>
<evidence type="ECO:0000313" key="7">
    <source>
        <dbReference type="Proteomes" id="UP000266005"/>
    </source>
</evidence>
<dbReference type="PANTHER" id="PTHR45625:SF4">
    <property type="entry name" value="PEPTIDYLPROLYL ISOMERASE DOMAIN AND WD REPEAT-CONTAINING PROTEIN 1"/>
    <property type="match status" value="1"/>
</dbReference>
<dbReference type="SMART" id="SM00567">
    <property type="entry name" value="EZ_HEAT"/>
    <property type="match status" value="4"/>
</dbReference>
<dbReference type="InterPro" id="IPR004155">
    <property type="entry name" value="PBS_lyase_HEAT"/>
</dbReference>
<dbReference type="PANTHER" id="PTHR45625">
    <property type="entry name" value="PEPTIDYL-PROLYL CIS-TRANS ISOMERASE-RELATED"/>
    <property type="match status" value="1"/>
</dbReference>
<dbReference type="InterPro" id="IPR044666">
    <property type="entry name" value="Cyclophilin_A-like"/>
</dbReference>
<reference evidence="7" key="1">
    <citation type="submission" date="2018-08" db="EMBL/GenBank/DDBJ databases">
        <title>Mucilaginibacter sp. MYSH2.</title>
        <authorList>
            <person name="Seo T."/>
        </authorList>
    </citation>
    <scope>NUCLEOTIDE SEQUENCE [LARGE SCALE GENOMIC DNA]</scope>
    <source>
        <strain evidence="7">KIRAN</strain>
    </source>
</reference>
<sequence length="681" mass="75103">MLLPRLSSKFIILELVKLNRMKIHHTWLLALGTLASCQYLPLQRSKAPNVEYVNKFGDPALQHVYTLQDERKTTELLPYLSNANSDYRAQAALAFASVQDTVALPALQSLLADSAAAVRKASAYAIGQTGHASAEDALIRSIGTEQKPAVQAEQLEALGKVATTKGADFLAKYNATNPTAIAGQAWGLYRTGLRQQHTPQAVEKAVELLGAKYPFEARLAAAHFLARTAKLDLTTHKQQILDAATSDAAADVRMAAAQALGKVRATDKAKFLSTIAQSDPDYRVRLSAVRAMAGLEFEGIKLAILAALQDKNINTAVATSEFLMSNRAGVNPQVLLDVLPNLLDARVRGNVIWVILSNSQPQNRPYLNQRYKQQYQHARTPYDKAHLLKALAGDSNNYNFIAEQMFAAEQPVIATTAMDALILMRQQSDFPRKLELAFADIFKKAVGSGDVALVGMAAAAIRDPKLNLRNHYSNLTFLTQAQQKLQLPRDMETNIELQKTIDYLNGKQHSETPQNPFTHPIDWALVSSIPVNQQVMLHTDKGNVVLQLFVEDAPGTVANFVDLSRQNFFDNLYFHRVVPNFVVQGGDKRGDGWGSSDYSIRSEFAPLHYLEGYLGMASAGKDTESNQWFITHSPTPHLDGRYTIFAKVIEGMDVVHRLEVGDKILDVELLPQLPLATSVVR</sequence>
<evidence type="ECO:0000256" key="1">
    <source>
        <dbReference type="ARBA" id="ARBA00007365"/>
    </source>
</evidence>
<feature type="domain" description="PPIase cyclophilin-type" evidence="5">
    <location>
        <begin position="531"/>
        <end position="681"/>
    </location>
</feature>
<dbReference type="PROSITE" id="PS00170">
    <property type="entry name" value="CSA_PPIASE_1"/>
    <property type="match status" value="1"/>
</dbReference>
<dbReference type="EC" id="5.2.1.8" evidence="2"/>
<dbReference type="InterPro" id="IPR002130">
    <property type="entry name" value="Cyclophilin-type_PPIase_dom"/>
</dbReference>
<protein>
    <recommendedName>
        <fullName evidence="2">peptidylprolyl isomerase</fullName>
        <ecNumber evidence="2">5.2.1.8</ecNumber>
    </recommendedName>
</protein>
<keyword evidence="7" id="KW-1185">Reference proteome</keyword>
<comment type="caution">
    <text evidence="6">The sequence shown here is derived from an EMBL/GenBank/DDBJ whole genome shotgun (WGS) entry which is preliminary data.</text>
</comment>
<dbReference type="Pfam" id="PF13646">
    <property type="entry name" value="HEAT_2"/>
    <property type="match status" value="2"/>
</dbReference>
<dbReference type="AlphaFoldDB" id="A0A399SJ13"/>
<dbReference type="InterPro" id="IPR029000">
    <property type="entry name" value="Cyclophilin-like_dom_sf"/>
</dbReference>
<evidence type="ECO:0000256" key="3">
    <source>
        <dbReference type="ARBA" id="ARBA00023110"/>
    </source>
</evidence>
<dbReference type="Gene3D" id="1.25.10.10">
    <property type="entry name" value="Leucine-rich Repeat Variant"/>
    <property type="match status" value="2"/>
</dbReference>
<dbReference type="InterPro" id="IPR011989">
    <property type="entry name" value="ARM-like"/>
</dbReference>
<dbReference type="PROSITE" id="PS50072">
    <property type="entry name" value="CSA_PPIASE_2"/>
    <property type="match status" value="1"/>
</dbReference>
<proteinExistence type="inferred from homology"/>
<dbReference type="InterPro" id="IPR020892">
    <property type="entry name" value="Cyclophilin-type_PPIase_CS"/>
</dbReference>
<evidence type="ECO:0000313" key="6">
    <source>
        <dbReference type="EMBL" id="RIJ42984.1"/>
    </source>
</evidence>
<evidence type="ECO:0000259" key="5">
    <source>
        <dbReference type="PROSITE" id="PS50072"/>
    </source>
</evidence>
<dbReference type="Pfam" id="PF00160">
    <property type="entry name" value="Pro_isomerase"/>
    <property type="match status" value="1"/>
</dbReference>
<accession>A0A399SJ13</accession>
<dbReference type="GO" id="GO:0006457">
    <property type="term" value="P:protein folding"/>
    <property type="evidence" value="ECO:0007669"/>
    <property type="project" value="InterPro"/>
</dbReference>
<dbReference type="InterPro" id="IPR016024">
    <property type="entry name" value="ARM-type_fold"/>
</dbReference>
<dbReference type="CDD" id="cd00317">
    <property type="entry name" value="cyclophilin"/>
    <property type="match status" value="1"/>
</dbReference>
<dbReference type="SUPFAM" id="SSF50891">
    <property type="entry name" value="Cyclophilin-like"/>
    <property type="match status" value="1"/>
</dbReference>
<comment type="similarity">
    <text evidence="1">Belongs to the cyclophilin-type PPIase family.</text>
</comment>
<dbReference type="EMBL" id="QWGE01000001">
    <property type="protein sequence ID" value="RIJ42984.1"/>
    <property type="molecule type" value="Genomic_DNA"/>
</dbReference>
<keyword evidence="3" id="KW-0697">Rotamase</keyword>
<evidence type="ECO:0000256" key="2">
    <source>
        <dbReference type="ARBA" id="ARBA00013194"/>
    </source>
</evidence>
<dbReference type="PRINTS" id="PR00153">
    <property type="entry name" value="CSAPPISMRASE"/>
</dbReference>
<name>A0A399SJ13_9BACT</name>
<dbReference type="GO" id="GO:0003755">
    <property type="term" value="F:peptidyl-prolyl cis-trans isomerase activity"/>
    <property type="evidence" value="ECO:0007669"/>
    <property type="project" value="UniProtKB-KW"/>
</dbReference>
<keyword evidence="4" id="KW-0413">Isomerase</keyword>
<dbReference type="SUPFAM" id="SSF48371">
    <property type="entry name" value="ARM repeat"/>
    <property type="match status" value="1"/>
</dbReference>
<evidence type="ECO:0000256" key="4">
    <source>
        <dbReference type="ARBA" id="ARBA00023235"/>
    </source>
</evidence>
<gene>
    <name evidence="6" type="ORF">D1627_03875</name>
</gene>
<dbReference type="Gene3D" id="2.40.100.10">
    <property type="entry name" value="Cyclophilin-like"/>
    <property type="match status" value="1"/>
</dbReference>
<organism evidence="6 7">
    <name type="scientific">Pontibacter oryzae</name>
    <dbReference type="NCBI Taxonomy" id="2304593"/>
    <lineage>
        <taxon>Bacteria</taxon>
        <taxon>Pseudomonadati</taxon>
        <taxon>Bacteroidota</taxon>
        <taxon>Cytophagia</taxon>
        <taxon>Cytophagales</taxon>
        <taxon>Hymenobacteraceae</taxon>
        <taxon>Pontibacter</taxon>
    </lineage>
</organism>